<feature type="compositionally biased region" description="Low complexity" evidence="1">
    <location>
        <begin position="176"/>
        <end position="185"/>
    </location>
</feature>
<name>A0A1S8B7I0_9PEZI</name>
<dbReference type="InterPro" id="IPR052184">
    <property type="entry name" value="SDR_enzymes"/>
</dbReference>
<reference evidence="2 3" key="1">
    <citation type="submission" date="2017-01" db="EMBL/GenBank/DDBJ databases">
        <title>Draft genome sequence of Diplodia seriata F98.1, a fungal species involved in grapevine trunk diseases.</title>
        <authorList>
            <person name="Robert-Siegwald G."/>
            <person name="Vallet J."/>
            <person name="Abou-Mansour E."/>
            <person name="Xu J."/>
            <person name="Rey P."/>
            <person name="Bertsch C."/>
            <person name="Rego C."/>
            <person name="Larignon P."/>
            <person name="Fontaine F."/>
            <person name="Lebrun M.-H."/>
        </authorList>
    </citation>
    <scope>NUCLEOTIDE SEQUENCE [LARGE SCALE GENOMIC DNA]</scope>
    <source>
        <strain evidence="2 3">F98.1</strain>
    </source>
</reference>
<accession>A0A1S8B7I0</accession>
<dbReference type="AlphaFoldDB" id="A0A1S8B7I0"/>
<protein>
    <submittedName>
        <fullName evidence="2">C-factor</fullName>
    </submittedName>
</protein>
<feature type="region of interest" description="Disordered" evidence="1">
    <location>
        <begin position="1"/>
        <end position="26"/>
    </location>
</feature>
<dbReference type="PRINTS" id="PR00081">
    <property type="entry name" value="GDHRDH"/>
</dbReference>
<evidence type="ECO:0000313" key="3">
    <source>
        <dbReference type="Proteomes" id="UP000190776"/>
    </source>
</evidence>
<dbReference type="OrthoDB" id="5296at2759"/>
<feature type="region of interest" description="Disordered" evidence="1">
    <location>
        <begin position="143"/>
        <end position="196"/>
    </location>
</feature>
<feature type="compositionally biased region" description="Low complexity" evidence="1">
    <location>
        <begin position="155"/>
        <end position="167"/>
    </location>
</feature>
<dbReference type="Gene3D" id="3.40.50.720">
    <property type="entry name" value="NAD(P)-binding Rossmann-like Domain"/>
    <property type="match status" value="1"/>
</dbReference>
<dbReference type="EMBL" id="MSZU01000111">
    <property type="protein sequence ID" value="OMP83318.1"/>
    <property type="molecule type" value="Genomic_DNA"/>
</dbReference>
<dbReference type="PANTHER" id="PTHR45458">
    <property type="entry name" value="SHORT-CHAIN DEHYDROGENASE/REDUCTASE SDR"/>
    <property type="match status" value="1"/>
</dbReference>
<dbReference type="InterPro" id="IPR036291">
    <property type="entry name" value="NAD(P)-bd_dom_sf"/>
</dbReference>
<gene>
    <name evidence="2" type="ORF">BK809_0004699</name>
</gene>
<dbReference type="STRING" id="420778.A0A1S8B7I0"/>
<dbReference type="PANTHER" id="PTHR45458:SF1">
    <property type="entry name" value="SHORT CHAIN DEHYDROGENASE"/>
    <property type="match status" value="1"/>
</dbReference>
<dbReference type="Proteomes" id="UP000190776">
    <property type="component" value="Unassembled WGS sequence"/>
</dbReference>
<organism evidence="2 3">
    <name type="scientific">Diplodia seriata</name>
    <dbReference type="NCBI Taxonomy" id="420778"/>
    <lineage>
        <taxon>Eukaryota</taxon>
        <taxon>Fungi</taxon>
        <taxon>Dikarya</taxon>
        <taxon>Ascomycota</taxon>
        <taxon>Pezizomycotina</taxon>
        <taxon>Dothideomycetes</taxon>
        <taxon>Dothideomycetes incertae sedis</taxon>
        <taxon>Botryosphaeriales</taxon>
        <taxon>Botryosphaeriaceae</taxon>
        <taxon>Diplodia</taxon>
    </lineage>
</organism>
<dbReference type="SUPFAM" id="SSF51735">
    <property type="entry name" value="NAD(P)-binding Rossmann-fold domains"/>
    <property type="match status" value="1"/>
</dbReference>
<proteinExistence type="predicted"/>
<comment type="caution">
    <text evidence="2">The sequence shown here is derived from an EMBL/GenBank/DDBJ whole genome shotgun (WGS) entry which is preliminary data.</text>
</comment>
<dbReference type="InterPro" id="IPR002347">
    <property type="entry name" value="SDR_fam"/>
</dbReference>
<sequence>MASEAPVDSSISAPTTAPPHQLPPRPRKAHILVTGASSGLGRAFFEHFSSFPPTTHIVRGIDARPYPTHPQASSCPVGACGTFNQVDLSAEPLVKKFVAAATQSRSHSRSTSNSVPLASPTIYYRDRHHSQTRWPDSSEHIDYESITAPKPPTPSSLAPPSAPQTPTKETRKDSSQPTPQDGDPAAPAPPPPYTGPFTLIIHSAGIRGLVPTQEAARPHDVAGAETMAAMDAATMRRAFEINTVAAFTLIKALVPTFRMNSSPAADKPKFVVMASRMGSVGSNGTNAGASNVAGGGGYAYRASKAALNAVVRSFSVDVPEVDFALVHPGRVETNLVRTKEEGAIDVDESVADVLKLIDRLGEEEELNSGCFVDRFGNVIPW</sequence>
<dbReference type="GO" id="GO:0016616">
    <property type="term" value="F:oxidoreductase activity, acting on the CH-OH group of donors, NAD or NADP as acceptor"/>
    <property type="evidence" value="ECO:0007669"/>
    <property type="project" value="TreeGrafter"/>
</dbReference>
<evidence type="ECO:0000313" key="2">
    <source>
        <dbReference type="EMBL" id="OMP83318.1"/>
    </source>
</evidence>
<dbReference type="Pfam" id="PF00106">
    <property type="entry name" value="adh_short"/>
    <property type="match status" value="1"/>
</dbReference>
<evidence type="ECO:0000256" key="1">
    <source>
        <dbReference type="SAM" id="MobiDB-lite"/>
    </source>
</evidence>